<proteinExistence type="predicted"/>
<dbReference type="InterPro" id="IPR051398">
    <property type="entry name" value="Polysacch_Deacetylase"/>
</dbReference>
<evidence type="ECO:0000256" key="2">
    <source>
        <dbReference type="SAM" id="MobiDB-lite"/>
    </source>
</evidence>
<dbReference type="Pfam" id="PF01522">
    <property type="entry name" value="Polysacc_deac_1"/>
    <property type="match status" value="1"/>
</dbReference>
<dbReference type="Proteomes" id="UP000251891">
    <property type="component" value="Unassembled WGS sequence"/>
</dbReference>
<dbReference type="PANTHER" id="PTHR34216">
    <property type="match status" value="1"/>
</dbReference>
<comment type="caution">
    <text evidence="5">The sequence shown here is derived from an EMBL/GenBank/DDBJ whole genome shotgun (WGS) entry which is preliminary data.</text>
</comment>
<protein>
    <submittedName>
        <fullName evidence="5">Polysaccharide deacetylase</fullName>
    </submittedName>
</protein>
<name>A0A365HC63_9ACTN</name>
<keyword evidence="3" id="KW-0812">Transmembrane</keyword>
<dbReference type="GO" id="GO:0016810">
    <property type="term" value="F:hydrolase activity, acting on carbon-nitrogen (but not peptide) bonds"/>
    <property type="evidence" value="ECO:0007669"/>
    <property type="project" value="InterPro"/>
</dbReference>
<dbReference type="EMBL" id="QLYX01000002">
    <property type="protein sequence ID" value="RAY16602.1"/>
    <property type="molecule type" value="Genomic_DNA"/>
</dbReference>
<feature type="transmembrane region" description="Helical" evidence="3">
    <location>
        <begin position="7"/>
        <end position="24"/>
    </location>
</feature>
<keyword evidence="6" id="KW-1185">Reference proteome</keyword>
<feature type="compositionally biased region" description="Low complexity" evidence="2">
    <location>
        <begin position="30"/>
        <end position="47"/>
    </location>
</feature>
<gene>
    <name evidence="5" type="ORF">DPM19_06220</name>
</gene>
<feature type="region of interest" description="Disordered" evidence="2">
    <location>
        <begin position="30"/>
        <end position="59"/>
    </location>
</feature>
<dbReference type="Gene3D" id="3.20.20.370">
    <property type="entry name" value="Glycoside hydrolase/deacetylase"/>
    <property type="match status" value="1"/>
</dbReference>
<evidence type="ECO:0000313" key="6">
    <source>
        <dbReference type="Proteomes" id="UP000251891"/>
    </source>
</evidence>
<dbReference type="SUPFAM" id="SSF88713">
    <property type="entry name" value="Glycoside hydrolase/deacetylase"/>
    <property type="match status" value="1"/>
</dbReference>
<dbReference type="PROSITE" id="PS51677">
    <property type="entry name" value="NODB"/>
    <property type="match status" value="1"/>
</dbReference>
<sequence length="355" mass="38709">MPHLHKLAGIMIVCAFVAGLFLAPDRERPATQAAGSAPGGPAAAKPARPAPRPPAKIGVASATAKRVRANELGEIPVLMYHRIVPKVETSLDRTPAELRAELEQLAKGGYVPITAAEFVSGRFNVPAGRHPVVLTFDDASPSQFGLDGHGNPNRDSAVAILDEVGKRHPGFRPVATFFINAEPFQLAERAGPGLRWLRQRGHEIANHTFTHADLSRLSREKVEEEISRVESLIVSLGGAHATTLAFPFGSAPKKPEWARRKAGAYEFQGLFLAGWRPSPSPFSTDFDRTAISRIRSKGKIKEGDCMKFCSTAWLEWLDKNPGKRYTSDGDPKTIAFPAMESDRLHKGLLAWGRSY</sequence>
<keyword evidence="3" id="KW-1133">Transmembrane helix</keyword>
<reference evidence="5 6" key="1">
    <citation type="submission" date="2018-06" db="EMBL/GenBank/DDBJ databases">
        <title>Actinomadura craniellae sp. nov. isolated from marine sponge Craniella sp.</title>
        <authorList>
            <person name="Li L."/>
            <person name="Xu Q.H."/>
            <person name="Lin H.W."/>
            <person name="Lu Y.H."/>
        </authorList>
    </citation>
    <scope>NUCLEOTIDE SEQUENCE [LARGE SCALE GENOMIC DNA]</scope>
    <source>
        <strain evidence="5 6">LHW63021</strain>
    </source>
</reference>
<keyword evidence="1" id="KW-0732">Signal</keyword>
<dbReference type="PANTHER" id="PTHR34216:SF11">
    <property type="entry name" value="CHITOOLIGOSACCHARIDE DEACETYLASE"/>
    <property type="match status" value="1"/>
</dbReference>
<accession>A0A365HC63</accession>
<keyword evidence="3" id="KW-0472">Membrane</keyword>
<evidence type="ECO:0000313" key="5">
    <source>
        <dbReference type="EMBL" id="RAY16602.1"/>
    </source>
</evidence>
<dbReference type="GO" id="GO:0005975">
    <property type="term" value="P:carbohydrate metabolic process"/>
    <property type="evidence" value="ECO:0007669"/>
    <property type="project" value="InterPro"/>
</dbReference>
<dbReference type="InterPro" id="IPR002509">
    <property type="entry name" value="NODB_dom"/>
</dbReference>
<dbReference type="OrthoDB" id="9778320at2"/>
<dbReference type="InterPro" id="IPR011330">
    <property type="entry name" value="Glyco_hydro/deAcase_b/a-brl"/>
</dbReference>
<evidence type="ECO:0000256" key="3">
    <source>
        <dbReference type="SAM" id="Phobius"/>
    </source>
</evidence>
<evidence type="ECO:0000256" key="1">
    <source>
        <dbReference type="ARBA" id="ARBA00022729"/>
    </source>
</evidence>
<dbReference type="AlphaFoldDB" id="A0A365HC63"/>
<organism evidence="5 6">
    <name type="scientific">Actinomadura craniellae</name>
    <dbReference type="NCBI Taxonomy" id="2231787"/>
    <lineage>
        <taxon>Bacteria</taxon>
        <taxon>Bacillati</taxon>
        <taxon>Actinomycetota</taxon>
        <taxon>Actinomycetes</taxon>
        <taxon>Streptosporangiales</taxon>
        <taxon>Thermomonosporaceae</taxon>
        <taxon>Actinomadura</taxon>
    </lineage>
</organism>
<feature type="domain" description="NodB homology" evidence="4">
    <location>
        <begin position="130"/>
        <end position="355"/>
    </location>
</feature>
<dbReference type="RefSeq" id="WP_111863944.1">
    <property type="nucleotide sequence ID" value="NZ_QLYX01000002.1"/>
</dbReference>
<evidence type="ECO:0000259" key="4">
    <source>
        <dbReference type="PROSITE" id="PS51677"/>
    </source>
</evidence>